<gene>
    <name evidence="16" type="ORF">C2E20_7905</name>
</gene>
<evidence type="ECO:0000256" key="15">
    <source>
        <dbReference type="SAM" id="SignalP"/>
    </source>
</evidence>
<keyword evidence="8 14" id="KW-0472">Membrane</keyword>
<dbReference type="AlphaFoldDB" id="A0A2P6V359"/>
<sequence length="748" mass="76642">MLLMLLAALLPLAAAAPLASAAAAAESAAADVSSCQAASWSRLPLASSAVPAAAYQPTQSSYYHDWVLKNVLPAAIFGCIAAALLLAFLLWRFVRAACTCMACVRGPRLRGAPAAELLGARRMRWLRWGVVVLAAGVVGGAGFGFSTIQPSLEPAGVEVYKQTKAFVASGLDQASTTLDALSAVDDLAALLEQRAIDLGLEEKQPGVLETISSLRSDASSALSGMRTAVDDVQQDVLDRMDSLQAEWQPKLDKLDVVKNAALYTSYVLIIVGAVGVALGALLACPGLVKGCLPLLLVTLLLAWAAVAASTALLQVGADGCSVVEEKITGELVAAAERQVAAGQGVLSTLGVDNTLALSSYYFHGRGKSATEVLSDLTRLNIPRLLAAANSTTTALLQASALLEASNSTALDPPKMANLPRNLEALAGGLSQLTGNVSALEAALSYAAFAPVYLGIKQYACCDVLNFLGGLWLALLVVGACGAPLTLATFWWLGRMDKLEPKGCCAIYRRSNYAAQHAAAVPELPDKKEGSGEGSEGGLSPRRAASVSLRDKFAAAGGWQRGGANGAVGGTGGDGNDTFRIRSTIYAETTPRASMERSELLPEGSPSAPPMPHSARSLGSSRHGGSAAGGGSQRFGTWAASSALASAPPSARGVPSVRSAPGSTLNTARSSSGLLPAVEALSPLSHAEMPIRSATLADSAAPAELEGGKAAQEAAPPAEPAEQQHGEGGGSALKRAGNALARLKFARHK</sequence>
<evidence type="ECO:0000256" key="8">
    <source>
        <dbReference type="ARBA" id="ARBA00023136"/>
    </source>
</evidence>
<dbReference type="GO" id="GO:0005886">
    <property type="term" value="C:plasma membrane"/>
    <property type="evidence" value="ECO:0007669"/>
    <property type="project" value="UniProtKB-SubCell"/>
</dbReference>
<feature type="transmembrane region" description="Helical" evidence="14">
    <location>
        <begin position="125"/>
        <end position="145"/>
    </location>
</feature>
<feature type="transmembrane region" description="Helical" evidence="14">
    <location>
        <begin position="470"/>
        <end position="492"/>
    </location>
</feature>
<evidence type="ECO:0000256" key="12">
    <source>
        <dbReference type="ARBA" id="ARBA00023303"/>
    </source>
</evidence>
<keyword evidence="9" id="KW-0869">Chloride channel</keyword>
<feature type="signal peptide" evidence="15">
    <location>
        <begin position="1"/>
        <end position="15"/>
    </location>
</feature>
<evidence type="ECO:0000256" key="9">
    <source>
        <dbReference type="ARBA" id="ARBA00023173"/>
    </source>
</evidence>
<name>A0A2P6V359_9CHLO</name>
<feature type="compositionally biased region" description="Polar residues" evidence="13">
    <location>
        <begin position="660"/>
        <end position="672"/>
    </location>
</feature>
<feature type="transmembrane region" description="Helical" evidence="14">
    <location>
        <begin position="71"/>
        <end position="91"/>
    </location>
</feature>
<evidence type="ECO:0000256" key="10">
    <source>
        <dbReference type="ARBA" id="ARBA00023180"/>
    </source>
</evidence>
<feature type="compositionally biased region" description="Low complexity" evidence="13">
    <location>
        <begin position="638"/>
        <end position="650"/>
    </location>
</feature>
<feature type="transmembrane region" description="Helical" evidence="14">
    <location>
        <begin position="260"/>
        <end position="284"/>
    </location>
</feature>
<keyword evidence="15" id="KW-0732">Signal</keyword>
<feature type="compositionally biased region" description="Low complexity" evidence="13">
    <location>
        <begin position="612"/>
        <end position="624"/>
    </location>
</feature>
<feature type="transmembrane region" description="Helical" evidence="14">
    <location>
        <begin position="291"/>
        <end position="313"/>
    </location>
</feature>
<keyword evidence="12" id="KW-0407">Ion channel</keyword>
<dbReference type="PANTHER" id="PTHR12424:SF8">
    <property type="entry name" value="PROTEIN TWEETY"/>
    <property type="match status" value="1"/>
</dbReference>
<dbReference type="EMBL" id="LHPF02000036">
    <property type="protein sequence ID" value="PSC68504.1"/>
    <property type="molecule type" value="Genomic_DNA"/>
</dbReference>
<evidence type="ECO:0000256" key="13">
    <source>
        <dbReference type="SAM" id="MobiDB-lite"/>
    </source>
</evidence>
<evidence type="ECO:0000256" key="11">
    <source>
        <dbReference type="ARBA" id="ARBA00023214"/>
    </source>
</evidence>
<evidence type="ECO:0000256" key="2">
    <source>
        <dbReference type="ARBA" id="ARBA00009849"/>
    </source>
</evidence>
<comment type="subcellular location">
    <subcellularLocation>
        <location evidence="1">Cell membrane</location>
        <topology evidence="1">Multi-pass membrane protein</topology>
    </subcellularLocation>
</comment>
<dbReference type="GO" id="GO:0072320">
    <property type="term" value="F:volume-sensitive chloride channel activity"/>
    <property type="evidence" value="ECO:0007669"/>
    <property type="project" value="TreeGrafter"/>
</dbReference>
<keyword evidence="10" id="KW-0325">Glycoprotein</keyword>
<feature type="chain" id="PRO_5015170494" evidence="15">
    <location>
        <begin position="16"/>
        <end position="748"/>
    </location>
</feature>
<evidence type="ECO:0000256" key="4">
    <source>
        <dbReference type="ARBA" id="ARBA00022475"/>
    </source>
</evidence>
<proteinExistence type="inferred from homology"/>
<organism evidence="16 17">
    <name type="scientific">Micractinium conductrix</name>
    <dbReference type="NCBI Taxonomy" id="554055"/>
    <lineage>
        <taxon>Eukaryota</taxon>
        <taxon>Viridiplantae</taxon>
        <taxon>Chlorophyta</taxon>
        <taxon>core chlorophytes</taxon>
        <taxon>Trebouxiophyceae</taxon>
        <taxon>Chlorellales</taxon>
        <taxon>Chlorellaceae</taxon>
        <taxon>Chlorella clade</taxon>
        <taxon>Micractinium</taxon>
    </lineage>
</organism>
<evidence type="ECO:0000256" key="1">
    <source>
        <dbReference type="ARBA" id="ARBA00004651"/>
    </source>
</evidence>
<keyword evidence="7" id="KW-0406">Ion transport</keyword>
<reference evidence="16 17" key="1">
    <citation type="journal article" date="2018" name="Plant J.">
        <title>Genome sequences of Chlorella sorokiniana UTEX 1602 and Micractinium conductrix SAG 241.80: implications to maltose excretion by a green alga.</title>
        <authorList>
            <person name="Arriola M.B."/>
            <person name="Velmurugan N."/>
            <person name="Zhang Y."/>
            <person name="Plunkett M.H."/>
            <person name="Hondzo H."/>
            <person name="Barney B.M."/>
        </authorList>
    </citation>
    <scope>NUCLEOTIDE SEQUENCE [LARGE SCALE GENOMIC DNA]</scope>
    <source>
        <strain evidence="16 17">SAG 241.80</strain>
    </source>
</reference>
<evidence type="ECO:0000313" key="16">
    <source>
        <dbReference type="EMBL" id="PSC68504.1"/>
    </source>
</evidence>
<dbReference type="InterPro" id="IPR006990">
    <property type="entry name" value="Tweety"/>
</dbReference>
<protein>
    <submittedName>
        <fullName evidence="16">Uncharacterized protein</fullName>
    </submittedName>
</protein>
<evidence type="ECO:0000256" key="6">
    <source>
        <dbReference type="ARBA" id="ARBA00022989"/>
    </source>
</evidence>
<dbReference type="PANTHER" id="PTHR12424">
    <property type="entry name" value="TWEETY-RELATED"/>
    <property type="match status" value="1"/>
</dbReference>
<feature type="compositionally biased region" description="Low complexity" evidence="13">
    <location>
        <begin position="709"/>
        <end position="722"/>
    </location>
</feature>
<evidence type="ECO:0000256" key="14">
    <source>
        <dbReference type="SAM" id="Phobius"/>
    </source>
</evidence>
<dbReference type="GO" id="GO:0005229">
    <property type="term" value="F:intracellularly calcium-gated chloride channel activity"/>
    <property type="evidence" value="ECO:0007669"/>
    <property type="project" value="TreeGrafter"/>
</dbReference>
<keyword evidence="6 14" id="KW-1133">Transmembrane helix</keyword>
<feature type="region of interest" description="Disordered" evidence="13">
    <location>
        <begin position="692"/>
        <end position="748"/>
    </location>
</feature>
<dbReference type="Proteomes" id="UP000239649">
    <property type="component" value="Unassembled WGS sequence"/>
</dbReference>
<evidence type="ECO:0000313" key="17">
    <source>
        <dbReference type="Proteomes" id="UP000239649"/>
    </source>
</evidence>
<keyword evidence="11" id="KW-0868">Chloride</keyword>
<keyword evidence="3" id="KW-0813">Transport</keyword>
<comment type="caution">
    <text evidence="16">The sequence shown here is derived from an EMBL/GenBank/DDBJ whole genome shotgun (WGS) entry which is preliminary data.</text>
</comment>
<keyword evidence="4" id="KW-1003">Cell membrane</keyword>
<keyword evidence="17" id="KW-1185">Reference proteome</keyword>
<dbReference type="GO" id="GO:0034707">
    <property type="term" value="C:chloride channel complex"/>
    <property type="evidence" value="ECO:0007669"/>
    <property type="project" value="UniProtKB-KW"/>
</dbReference>
<accession>A0A2P6V359</accession>
<feature type="region of interest" description="Disordered" evidence="13">
    <location>
        <begin position="522"/>
        <end position="541"/>
    </location>
</feature>
<evidence type="ECO:0000256" key="7">
    <source>
        <dbReference type="ARBA" id="ARBA00023065"/>
    </source>
</evidence>
<feature type="region of interest" description="Disordered" evidence="13">
    <location>
        <begin position="586"/>
        <end position="673"/>
    </location>
</feature>
<keyword evidence="5 14" id="KW-0812">Transmembrane</keyword>
<dbReference type="OrthoDB" id="511401at2759"/>
<comment type="similarity">
    <text evidence="2">Belongs to the tweety family.</text>
</comment>
<evidence type="ECO:0000256" key="5">
    <source>
        <dbReference type="ARBA" id="ARBA00022692"/>
    </source>
</evidence>
<evidence type="ECO:0000256" key="3">
    <source>
        <dbReference type="ARBA" id="ARBA00022448"/>
    </source>
</evidence>